<evidence type="ECO:0000256" key="2">
    <source>
        <dbReference type="ARBA" id="ARBA00007749"/>
    </source>
</evidence>
<dbReference type="AlphaFoldDB" id="A0A0C3HV02"/>
<evidence type="ECO:0000256" key="3">
    <source>
        <dbReference type="ARBA" id="ARBA00022723"/>
    </source>
</evidence>
<dbReference type="CDD" id="cd07730">
    <property type="entry name" value="metallo-hydrolase-like_MBL-fold"/>
    <property type="match status" value="1"/>
</dbReference>
<evidence type="ECO:0000256" key="1">
    <source>
        <dbReference type="ARBA" id="ARBA00001947"/>
    </source>
</evidence>
<dbReference type="HOGENOM" id="CLU_030571_1_1_1"/>
<dbReference type="GO" id="GO:0046872">
    <property type="term" value="F:metal ion binding"/>
    <property type="evidence" value="ECO:0007669"/>
    <property type="project" value="UniProtKB-KW"/>
</dbReference>
<organism evidence="6 7">
    <name type="scientific">Oidiodendron maius (strain Zn)</name>
    <dbReference type="NCBI Taxonomy" id="913774"/>
    <lineage>
        <taxon>Eukaryota</taxon>
        <taxon>Fungi</taxon>
        <taxon>Dikarya</taxon>
        <taxon>Ascomycota</taxon>
        <taxon>Pezizomycotina</taxon>
        <taxon>Leotiomycetes</taxon>
        <taxon>Leotiomycetes incertae sedis</taxon>
        <taxon>Myxotrichaceae</taxon>
        <taxon>Oidiodendron</taxon>
    </lineage>
</organism>
<keyword evidence="5" id="KW-0862">Zinc</keyword>
<accession>A0A0C3HV02</accession>
<dbReference type="GO" id="GO:0016787">
    <property type="term" value="F:hydrolase activity"/>
    <property type="evidence" value="ECO:0007669"/>
    <property type="project" value="UniProtKB-KW"/>
</dbReference>
<dbReference type="SUPFAM" id="SSF56281">
    <property type="entry name" value="Metallo-hydrolase/oxidoreductase"/>
    <property type="match status" value="1"/>
</dbReference>
<dbReference type="PANTHER" id="PTHR42978:SF2">
    <property type="entry name" value="102 KBASES UNSTABLE REGION: FROM 1 TO 119443"/>
    <property type="match status" value="1"/>
</dbReference>
<dbReference type="OrthoDB" id="10250730at2759"/>
<sequence>MDTSTARRLPRHDVDDDSYIQITPFETGRMVTPCATLVENARGASIATSWRFFLKHLKTNTYFWFDMGISDDLTLYPRLIQNLHTNFKTISSRASIVQDTVSLDVDPSSVKHVIISHAHWDHLHPLPPSFINANMIVGPGSCAHYAPGYPSKSDSKYDGYIWDESLRKFPLRELPPITEEHAWKPLGPFSHTYDFFEDGSFYLINAPGHMEENLAALARVKTKYSKMKWVLLGGDCAHSNIFTYWPNAPFGSMPVKFFPSGTLHECRETARETILRIAECKKNEDRDLFVWYAHGDFLEGLWEL</sequence>
<dbReference type="EMBL" id="KN832870">
    <property type="protein sequence ID" value="KIN06830.1"/>
    <property type="molecule type" value="Genomic_DNA"/>
</dbReference>
<dbReference type="PANTHER" id="PTHR42978">
    <property type="entry name" value="QUORUM-QUENCHING LACTONASE YTNP-RELATED-RELATED"/>
    <property type="match status" value="1"/>
</dbReference>
<evidence type="ECO:0000256" key="5">
    <source>
        <dbReference type="ARBA" id="ARBA00022833"/>
    </source>
</evidence>
<proteinExistence type="inferred from homology"/>
<keyword evidence="7" id="KW-1185">Reference proteome</keyword>
<dbReference type="Gene3D" id="3.60.15.10">
    <property type="entry name" value="Ribonuclease Z/Hydroxyacylglutathione hydrolase-like"/>
    <property type="match status" value="1"/>
</dbReference>
<name>A0A0C3HV02_OIDMZ</name>
<dbReference type="InParanoid" id="A0A0C3HV02"/>
<protein>
    <recommendedName>
        <fullName evidence="8">Metallo-beta-lactamase domain-containing protein</fullName>
    </recommendedName>
</protein>
<evidence type="ECO:0000313" key="6">
    <source>
        <dbReference type="EMBL" id="KIN06830.1"/>
    </source>
</evidence>
<dbReference type="InterPro" id="IPR036866">
    <property type="entry name" value="RibonucZ/Hydroxyglut_hydro"/>
</dbReference>
<evidence type="ECO:0008006" key="8">
    <source>
        <dbReference type="Google" id="ProtNLM"/>
    </source>
</evidence>
<keyword evidence="4" id="KW-0378">Hydrolase</keyword>
<dbReference type="Proteomes" id="UP000054321">
    <property type="component" value="Unassembled WGS sequence"/>
</dbReference>
<keyword evidence="3" id="KW-0479">Metal-binding</keyword>
<dbReference type="InterPro" id="IPR051013">
    <property type="entry name" value="MBL_superfamily_lactonases"/>
</dbReference>
<comment type="cofactor">
    <cofactor evidence="1">
        <name>Zn(2+)</name>
        <dbReference type="ChEBI" id="CHEBI:29105"/>
    </cofactor>
</comment>
<evidence type="ECO:0000313" key="7">
    <source>
        <dbReference type="Proteomes" id="UP000054321"/>
    </source>
</evidence>
<dbReference type="STRING" id="913774.A0A0C3HV02"/>
<reference evidence="6 7" key="1">
    <citation type="submission" date="2014-04" db="EMBL/GenBank/DDBJ databases">
        <authorList>
            <consortium name="DOE Joint Genome Institute"/>
            <person name="Kuo A."/>
            <person name="Martino E."/>
            <person name="Perotto S."/>
            <person name="Kohler A."/>
            <person name="Nagy L.G."/>
            <person name="Floudas D."/>
            <person name="Copeland A."/>
            <person name="Barry K.W."/>
            <person name="Cichocki N."/>
            <person name="Veneault-Fourrey C."/>
            <person name="LaButti K."/>
            <person name="Lindquist E.A."/>
            <person name="Lipzen A."/>
            <person name="Lundell T."/>
            <person name="Morin E."/>
            <person name="Murat C."/>
            <person name="Sun H."/>
            <person name="Tunlid A."/>
            <person name="Henrissat B."/>
            <person name="Grigoriev I.V."/>
            <person name="Hibbett D.S."/>
            <person name="Martin F."/>
            <person name="Nordberg H.P."/>
            <person name="Cantor M.N."/>
            <person name="Hua S.X."/>
        </authorList>
    </citation>
    <scope>NUCLEOTIDE SEQUENCE [LARGE SCALE GENOMIC DNA]</scope>
    <source>
        <strain evidence="6 7">Zn</strain>
    </source>
</reference>
<evidence type="ECO:0000256" key="4">
    <source>
        <dbReference type="ARBA" id="ARBA00022801"/>
    </source>
</evidence>
<gene>
    <name evidence="6" type="ORF">OIDMADRAFT_109913</name>
</gene>
<reference evidence="7" key="2">
    <citation type="submission" date="2015-01" db="EMBL/GenBank/DDBJ databases">
        <title>Evolutionary Origins and Diversification of the Mycorrhizal Mutualists.</title>
        <authorList>
            <consortium name="DOE Joint Genome Institute"/>
            <consortium name="Mycorrhizal Genomics Consortium"/>
            <person name="Kohler A."/>
            <person name="Kuo A."/>
            <person name="Nagy L.G."/>
            <person name="Floudas D."/>
            <person name="Copeland A."/>
            <person name="Barry K.W."/>
            <person name="Cichocki N."/>
            <person name="Veneault-Fourrey C."/>
            <person name="LaButti K."/>
            <person name="Lindquist E.A."/>
            <person name="Lipzen A."/>
            <person name="Lundell T."/>
            <person name="Morin E."/>
            <person name="Murat C."/>
            <person name="Riley R."/>
            <person name="Ohm R."/>
            <person name="Sun H."/>
            <person name="Tunlid A."/>
            <person name="Henrissat B."/>
            <person name="Grigoriev I.V."/>
            <person name="Hibbett D.S."/>
            <person name="Martin F."/>
        </authorList>
    </citation>
    <scope>NUCLEOTIDE SEQUENCE [LARGE SCALE GENOMIC DNA]</scope>
    <source>
        <strain evidence="7">Zn</strain>
    </source>
</reference>
<comment type="similarity">
    <text evidence="2">Belongs to the metallo-beta-lactamase superfamily.</text>
</comment>